<dbReference type="InterPro" id="IPR008162">
    <property type="entry name" value="Pyrophosphatase"/>
</dbReference>
<dbReference type="EMBL" id="LK023368">
    <property type="protein sequence ID" value="CDS12927.1"/>
    <property type="molecule type" value="Genomic_DNA"/>
</dbReference>
<dbReference type="GO" id="GO:0005737">
    <property type="term" value="C:cytoplasm"/>
    <property type="evidence" value="ECO:0007669"/>
    <property type="project" value="InterPro"/>
</dbReference>
<dbReference type="InterPro" id="IPR036649">
    <property type="entry name" value="Pyrophosphatase_sf"/>
</dbReference>
<dbReference type="SUPFAM" id="SSF50324">
    <property type="entry name" value="Inorganic pyrophosphatase"/>
    <property type="match status" value="1"/>
</dbReference>
<protein>
    <recommendedName>
        <fullName evidence="3">inorganic diphosphatase</fullName>
        <ecNumber evidence="3">3.6.1.1</ecNumber>
    </recommendedName>
</protein>
<dbReference type="EC" id="3.6.1.1" evidence="3"/>
<dbReference type="Gene3D" id="3.90.80.10">
    <property type="entry name" value="Inorganic pyrophosphatase"/>
    <property type="match status" value="1"/>
</dbReference>
<name>A0A077X1J6_9FUNG</name>
<dbReference type="PROSITE" id="PS00387">
    <property type="entry name" value="PPASE"/>
    <property type="match status" value="1"/>
</dbReference>
<evidence type="ECO:0000256" key="2">
    <source>
        <dbReference type="ARBA" id="ARBA00006220"/>
    </source>
</evidence>
<evidence type="ECO:0000256" key="6">
    <source>
        <dbReference type="ARBA" id="ARBA00022842"/>
    </source>
</evidence>
<accession>A0A077X1J6</accession>
<evidence type="ECO:0000256" key="1">
    <source>
        <dbReference type="ARBA" id="ARBA00001946"/>
    </source>
</evidence>
<sequence length="320" mass="36100">MIINNIFYWLTLLATTALAATDHYKTRKVGAANTPDYSIYFENEHGIPISPFHDLPFRPNPDNTSIYNMVVEIPRWHNAKLEINRTIPFNPIRQDKGPNGTLRYIPNIFPFFGYIGNYGAIPQTWEDPNVPNHDIGTKGGDNDPIDVIEIGDLLGYPGQIKQIKILGSLLMVDDNYTDWKIVAVDINDKKAHQYNDIGDVEESMLTAIKHWYTVYKEPEGSPENDFGLEGRFMNKASCSILVSYTHEIVKETHGYWRKLVNGTTRADDISTVNLSVNGSAHQVKSDSPEVKKVPKAKSIPDAEQPARSLVWSHVSLNLSF</sequence>
<evidence type="ECO:0000256" key="8">
    <source>
        <dbReference type="SAM" id="SignalP"/>
    </source>
</evidence>
<keyword evidence="5" id="KW-0378">Hydrolase</keyword>
<dbReference type="Pfam" id="PF00719">
    <property type="entry name" value="Pyrophosphatase"/>
    <property type="match status" value="1"/>
</dbReference>
<keyword evidence="6" id="KW-0460">Magnesium</keyword>
<dbReference type="GO" id="GO:0004427">
    <property type="term" value="F:inorganic diphosphate phosphatase activity"/>
    <property type="evidence" value="ECO:0007669"/>
    <property type="project" value="UniProtKB-EC"/>
</dbReference>
<keyword evidence="4" id="KW-0479">Metal-binding</keyword>
<feature type="compositionally biased region" description="Basic and acidic residues" evidence="7">
    <location>
        <begin position="283"/>
        <end position="292"/>
    </location>
</feature>
<dbReference type="AlphaFoldDB" id="A0A077X1J6"/>
<evidence type="ECO:0000256" key="3">
    <source>
        <dbReference type="ARBA" id="ARBA00012146"/>
    </source>
</evidence>
<evidence type="ECO:0000256" key="7">
    <source>
        <dbReference type="SAM" id="MobiDB-lite"/>
    </source>
</evidence>
<evidence type="ECO:0000313" key="9">
    <source>
        <dbReference type="EMBL" id="CDS12927.1"/>
    </source>
</evidence>
<feature type="signal peptide" evidence="8">
    <location>
        <begin position="1"/>
        <end position="19"/>
    </location>
</feature>
<proteinExistence type="inferred from homology"/>
<dbReference type="GO" id="GO:0000287">
    <property type="term" value="F:magnesium ion binding"/>
    <property type="evidence" value="ECO:0007669"/>
    <property type="project" value="InterPro"/>
</dbReference>
<feature type="chain" id="PRO_5001726776" description="inorganic diphosphatase" evidence="8">
    <location>
        <begin position="20"/>
        <end position="320"/>
    </location>
</feature>
<evidence type="ECO:0000256" key="5">
    <source>
        <dbReference type="ARBA" id="ARBA00022801"/>
    </source>
</evidence>
<dbReference type="GO" id="GO:0006796">
    <property type="term" value="P:phosphate-containing compound metabolic process"/>
    <property type="evidence" value="ECO:0007669"/>
    <property type="project" value="InterPro"/>
</dbReference>
<evidence type="ECO:0000256" key="4">
    <source>
        <dbReference type="ARBA" id="ARBA00022723"/>
    </source>
</evidence>
<dbReference type="CDD" id="cd00412">
    <property type="entry name" value="pyrophosphatase"/>
    <property type="match status" value="1"/>
</dbReference>
<feature type="region of interest" description="Disordered" evidence="7">
    <location>
        <begin position="280"/>
        <end position="299"/>
    </location>
</feature>
<comment type="similarity">
    <text evidence="2">Belongs to the PPase family.</text>
</comment>
<dbReference type="PANTHER" id="PTHR10286">
    <property type="entry name" value="INORGANIC PYROPHOSPHATASE"/>
    <property type="match status" value="1"/>
</dbReference>
<comment type="cofactor">
    <cofactor evidence="1">
        <name>Mg(2+)</name>
        <dbReference type="ChEBI" id="CHEBI:18420"/>
    </cofactor>
</comment>
<organism evidence="9">
    <name type="scientific">Lichtheimia ramosa</name>
    <dbReference type="NCBI Taxonomy" id="688394"/>
    <lineage>
        <taxon>Eukaryota</taxon>
        <taxon>Fungi</taxon>
        <taxon>Fungi incertae sedis</taxon>
        <taxon>Mucoromycota</taxon>
        <taxon>Mucoromycotina</taxon>
        <taxon>Mucoromycetes</taxon>
        <taxon>Mucorales</taxon>
        <taxon>Lichtheimiaceae</taxon>
        <taxon>Lichtheimia</taxon>
    </lineage>
</organism>
<dbReference type="OrthoDB" id="1608002at2759"/>
<gene>
    <name evidence="9" type="ORF">LRAMOSA05111</name>
</gene>
<reference evidence="9" key="1">
    <citation type="journal article" date="2014" name="Genome Announc.">
        <title>De novo whole-genome sequence and genome annotation of Lichtheimia ramosa.</title>
        <authorList>
            <person name="Linde J."/>
            <person name="Schwartze V."/>
            <person name="Binder U."/>
            <person name="Lass-Florl C."/>
            <person name="Voigt K."/>
            <person name="Horn F."/>
        </authorList>
    </citation>
    <scope>NUCLEOTIDE SEQUENCE</scope>
    <source>
        <strain evidence="9">JMRC FSU:6197</strain>
    </source>
</reference>
<keyword evidence="8" id="KW-0732">Signal</keyword>